<dbReference type="AlphaFoldDB" id="A0A923G8U8"/>
<evidence type="ECO:0000313" key="2">
    <source>
        <dbReference type="EMBL" id="MBC3446191.1"/>
    </source>
</evidence>
<evidence type="ECO:0000259" key="1">
    <source>
        <dbReference type="Pfam" id="PF13304"/>
    </source>
</evidence>
<comment type="caution">
    <text evidence="2">The sequence shown here is derived from an EMBL/GenBank/DDBJ whole genome shotgun (WGS) entry which is preliminary data.</text>
</comment>
<dbReference type="GO" id="GO:0005524">
    <property type="term" value="F:ATP binding"/>
    <property type="evidence" value="ECO:0007669"/>
    <property type="project" value="InterPro"/>
</dbReference>
<reference evidence="2" key="1">
    <citation type="journal article" date="2020" name="Microorganisms">
        <title>Reliable Identification of Environmental Pseudomonas Isolates Using the rpoD Gene.</title>
        <authorList>
            <consortium name="The Broad Institute Genome Sequencing Platform"/>
            <person name="Girard L."/>
            <person name="Lood C."/>
            <person name="Rokni-Zadeh H."/>
            <person name="van Noort V."/>
            <person name="Lavigne R."/>
            <person name="De Mot R."/>
        </authorList>
    </citation>
    <scope>NUCLEOTIDE SEQUENCE</scope>
    <source>
        <strain evidence="2">BW13M1</strain>
    </source>
</reference>
<dbReference type="RefSeq" id="WP_186733085.1">
    <property type="nucleotide sequence ID" value="NZ_JABWRJ020000004.1"/>
</dbReference>
<dbReference type="InterPro" id="IPR027417">
    <property type="entry name" value="P-loop_NTPase"/>
</dbReference>
<dbReference type="PANTHER" id="PTHR43581:SF2">
    <property type="entry name" value="EXCINUCLEASE ATPASE SUBUNIT"/>
    <property type="match status" value="1"/>
</dbReference>
<dbReference type="InterPro" id="IPR003959">
    <property type="entry name" value="ATPase_AAA_core"/>
</dbReference>
<feature type="domain" description="ATPase AAA-type core" evidence="1">
    <location>
        <begin position="159"/>
        <end position="234"/>
    </location>
</feature>
<organism evidence="2">
    <name type="scientific">Pseudomonas peradeniyensis</name>
    <dbReference type="NCBI Taxonomy" id="2745488"/>
    <lineage>
        <taxon>Bacteria</taxon>
        <taxon>Pseudomonadati</taxon>
        <taxon>Pseudomonadota</taxon>
        <taxon>Gammaproteobacteria</taxon>
        <taxon>Pseudomonadales</taxon>
        <taxon>Pseudomonadaceae</taxon>
        <taxon>Pseudomonas</taxon>
    </lineage>
</organism>
<protein>
    <submittedName>
        <fullName evidence="2">AAA family ATPase</fullName>
    </submittedName>
</protein>
<gene>
    <name evidence="2" type="ORF">HU751_10445</name>
</gene>
<dbReference type="Gene3D" id="3.40.50.300">
    <property type="entry name" value="P-loop containing nucleotide triphosphate hydrolases"/>
    <property type="match status" value="1"/>
</dbReference>
<dbReference type="PANTHER" id="PTHR43581">
    <property type="entry name" value="ATP/GTP PHOSPHATASE"/>
    <property type="match status" value="1"/>
</dbReference>
<dbReference type="EMBL" id="JABWRJ010000011">
    <property type="protein sequence ID" value="MBC3446191.1"/>
    <property type="molecule type" value="Genomic_DNA"/>
</dbReference>
<proteinExistence type="predicted"/>
<accession>A0A923G8U8</accession>
<dbReference type="SUPFAM" id="SSF52540">
    <property type="entry name" value="P-loop containing nucleoside triphosphate hydrolases"/>
    <property type="match status" value="1"/>
</dbReference>
<dbReference type="InterPro" id="IPR051396">
    <property type="entry name" value="Bact_Antivir_Def_Nuclease"/>
</dbReference>
<name>A0A923G8U8_9PSED</name>
<sequence length="334" mass="38404">MRTRLHDFDYDCPLSILIGENGSGKSQALADIAEAYISKNRTVIAIANCPFDKFRDKGKRYFFMGGRYGQTFLSIALQRVIASIKEPSDTRFLIGTVLERLGYQPRMGICQENAKARIDWFDLSSSQSSESLSRYSDEGAWTLNLYKDELRNWPAIFLHKGNEQFPMEQASSGEIQLITTLAFIASHIDKDAAILIDEPENSLHPRWQRDYIKRLFDLFHYHRPRVVIATHSPVMVTTAPHAEMPWQAYAVKDNAPRPLDCGDEGMEQVLWDVFRMLTPRSAFLSHHMTTLLHRRQQGMLTEQLFHREFDELEAAAAHDGKQLQLIRKARMLVS</sequence>
<dbReference type="GO" id="GO:0016887">
    <property type="term" value="F:ATP hydrolysis activity"/>
    <property type="evidence" value="ECO:0007669"/>
    <property type="project" value="InterPro"/>
</dbReference>
<dbReference type="Pfam" id="PF13304">
    <property type="entry name" value="AAA_21"/>
    <property type="match status" value="1"/>
</dbReference>
<reference evidence="2" key="2">
    <citation type="submission" date="2020-07" db="EMBL/GenBank/DDBJ databases">
        <authorList>
            <person name="Lood C."/>
            <person name="Girard L."/>
        </authorList>
    </citation>
    <scope>NUCLEOTIDE SEQUENCE</scope>
    <source>
        <strain evidence="2">BW13M1</strain>
    </source>
</reference>